<name>Q5DBJ8_SCHJA</name>
<keyword evidence="1" id="KW-0677">Repeat</keyword>
<feature type="domain" description="EF-hand" evidence="3">
    <location>
        <begin position="94"/>
        <end position="129"/>
    </location>
</feature>
<dbReference type="PROSITE" id="PS50222">
    <property type="entry name" value="EF_HAND_2"/>
    <property type="match status" value="2"/>
</dbReference>
<dbReference type="InterPro" id="IPR002048">
    <property type="entry name" value="EF_hand_dom"/>
</dbReference>
<dbReference type="InterPro" id="IPR050145">
    <property type="entry name" value="Centrin_CML-like"/>
</dbReference>
<dbReference type="Gene3D" id="1.10.238.10">
    <property type="entry name" value="EF-hand"/>
    <property type="match status" value="1"/>
</dbReference>
<evidence type="ECO:0000313" key="4">
    <source>
        <dbReference type="EMBL" id="AAW26808.1"/>
    </source>
</evidence>
<proteinExistence type="evidence at transcript level"/>
<evidence type="ECO:0000259" key="3">
    <source>
        <dbReference type="PROSITE" id="PS50222"/>
    </source>
</evidence>
<dbReference type="SUPFAM" id="SSF47473">
    <property type="entry name" value="EF-hand"/>
    <property type="match status" value="1"/>
</dbReference>
<reference evidence="4" key="1">
    <citation type="submission" date="2004-11" db="EMBL/GenBank/DDBJ databases">
        <title>The full-length cDNA sequences of Schistosoma japonicum genes.</title>
        <authorList>
            <person name="Han Z."/>
        </authorList>
    </citation>
    <scope>NUCLEOTIDE SEQUENCE</scope>
</reference>
<dbReference type="InterPro" id="IPR011992">
    <property type="entry name" value="EF-hand-dom_pair"/>
</dbReference>
<feature type="domain" description="EF-hand" evidence="3">
    <location>
        <begin position="56"/>
        <end position="91"/>
    </location>
</feature>
<protein>
    <submittedName>
        <fullName evidence="4">SJCHGC06721 protein</fullName>
    </submittedName>
</protein>
<dbReference type="GO" id="GO:0005509">
    <property type="term" value="F:calcium ion binding"/>
    <property type="evidence" value="ECO:0007669"/>
    <property type="project" value="InterPro"/>
</dbReference>
<reference evidence="4" key="2">
    <citation type="journal article" date="2006" name="PLoS Pathog.">
        <title>New perspectives on host-parasite interplay by comparative transcriptomic and proteomic analyses of Schistosoma japonicum.</title>
        <authorList>
            <person name="Liu F."/>
            <person name="Lu J."/>
            <person name="Hu W."/>
            <person name="Wang S.Y."/>
            <person name="Cui S.J."/>
            <person name="Chi M."/>
            <person name="Yan Q."/>
            <person name="Wang X.R."/>
            <person name="Song H.D."/>
            <person name="Xu X.N."/>
            <person name="Wang J.J."/>
            <person name="Zhang X.L."/>
            <person name="Zhang X."/>
            <person name="Wang Z.Q."/>
            <person name="Xue C.L."/>
            <person name="Brindley P.J."/>
            <person name="McManus D.P."/>
            <person name="Yang P.Y."/>
            <person name="Feng Z."/>
            <person name="Chen Z."/>
            <person name="Han Z.G."/>
        </authorList>
    </citation>
    <scope>NUCLEOTIDE SEQUENCE</scope>
</reference>
<accession>Q5DBJ8</accession>
<dbReference type="PROSITE" id="PS00018">
    <property type="entry name" value="EF_HAND_1"/>
    <property type="match status" value="2"/>
</dbReference>
<dbReference type="EMBL" id="AY815076">
    <property type="protein sequence ID" value="AAW26808.1"/>
    <property type="molecule type" value="mRNA"/>
</dbReference>
<dbReference type="CDD" id="cd00051">
    <property type="entry name" value="EFh"/>
    <property type="match status" value="1"/>
</dbReference>
<sequence length="143" mass="16710">MEKVLDLKLPWSTLQPRLVVASKIPHQVEYLTTFQKLNVYNTPSKVPPSVTEEMYKFRDVLEGIFRAMDKDNSGRISLNEFKQACLRLPNWTETDEQIVMDMARSIDINKDGSIDFNEFLETFRLVESDHDHNESLNDQQTDE</sequence>
<dbReference type="SMART" id="SM00054">
    <property type="entry name" value="EFh"/>
    <property type="match status" value="2"/>
</dbReference>
<keyword evidence="2" id="KW-0106">Calcium</keyword>
<dbReference type="InterPro" id="IPR018247">
    <property type="entry name" value="EF_Hand_1_Ca_BS"/>
</dbReference>
<dbReference type="Pfam" id="PF13499">
    <property type="entry name" value="EF-hand_7"/>
    <property type="match status" value="1"/>
</dbReference>
<organism evidence="4">
    <name type="scientific">Schistosoma japonicum</name>
    <name type="common">Blood fluke</name>
    <dbReference type="NCBI Taxonomy" id="6182"/>
    <lineage>
        <taxon>Eukaryota</taxon>
        <taxon>Metazoa</taxon>
        <taxon>Spiralia</taxon>
        <taxon>Lophotrochozoa</taxon>
        <taxon>Platyhelminthes</taxon>
        <taxon>Trematoda</taxon>
        <taxon>Digenea</taxon>
        <taxon>Strigeidida</taxon>
        <taxon>Schistosomatoidea</taxon>
        <taxon>Schistosomatidae</taxon>
        <taxon>Schistosoma</taxon>
    </lineage>
</organism>
<evidence type="ECO:0000256" key="2">
    <source>
        <dbReference type="ARBA" id="ARBA00022837"/>
    </source>
</evidence>
<dbReference type="AlphaFoldDB" id="Q5DBJ8"/>
<dbReference type="PANTHER" id="PTHR23050">
    <property type="entry name" value="CALCIUM BINDING PROTEIN"/>
    <property type="match status" value="1"/>
</dbReference>
<evidence type="ECO:0000256" key="1">
    <source>
        <dbReference type="ARBA" id="ARBA00022737"/>
    </source>
</evidence>